<keyword evidence="1" id="KW-1133">Transmembrane helix</keyword>
<protein>
    <submittedName>
        <fullName evidence="2">Uncharacterized protein</fullName>
    </submittedName>
</protein>
<gene>
    <name evidence="2" type="ORF">METZ01_LOCUS85102</name>
</gene>
<accession>A0A381UXC1</accession>
<proteinExistence type="predicted"/>
<dbReference type="AlphaFoldDB" id="A0A381UXC1"/>
<reference evidence="2" key="1">
    <citation type="submission" date="2018-05" db="EMBL/GenBank/DDBJ databases">
        <authorList>
            <person name="Lanie J.A."/>
            <person name="Ng W.-L."/>
            <person name="Kazmierczak K.M."/>
            <person name="Andrzejewski T.M."/>
            <person name="Davidsen T.M."/>
            <person name="Wayne K.J."/>
            <person name="Tettelin H."/>
            <person name="Glass J.I."/>
            <person name="Rusch D."/>
            <person name="Podicherti R."/>
            <person name="Tsui H.-C.T."/>
            <person name="Winkler M.E."/>
        </authorList>
    </citation>
    <scope>NUCLEOTIDE SEQUENCE</scope>
</reference>
<evidence type="ECO:0000256" key="1">
    <source>
        <dbReference type="SAM" id="Phobius"/>
    </source>
</evidence>
<evidence type="ECO:0000313" key="2">
    <source>
        <dbReference type="EMBL" id="SVA32248.1"/>
    </source>
</evidence>
<dbReference type="EMBL" id="UINC01007245">
    <property type="protein sequence ID" value="SVA32248.1"/>
    <property type="molecule type" value="Genomic_DNA"/>
</dbReference>
<keyword evidence="1" id="KW-0812">Transmembrane</keyword>
<organism evidence="2">
    <name type="scientific">marine metagenome</name>
    <dbReference type="NCBI Taxonomy" id="408172"/>
    <lineage>
        <taxon>unclassified sequences</taxon>
        <taxon>metagenomes</taxon>
        <taxon>ecological metagenomes</taxon>
    </lineage>
</organism>
<name>A0A381UXC1_9ZZZZ</name>
<sequence>MVDWTDTEFLAVLIFDIAAIVVAVWWISGRFTSKMREVEERMSRKGLETAVESEE</sequence>
<keyword evidence="1" id="KW-0472">Membrane</keyword>
<feature type="transmembrane region" description="Helical" evidence="1">
    <location>
        <begin position="12"/>
        <end position="32"/>
    </location>
</feature>